<sequence length="487" mass="53773">MFNPDYAITRPYPWRRFGPIFFVASCIVLVLLTLLNAAVAGYETVTVARNDKNGTQQMWWTPLIPRALRATTTCDNYLLSVGDTFITNCSLFQWTLLEAWSEGGSRMETGFQYPEEPMSCGPSSSDSGVDVDINVATVATWTTFGCTTTSGVFYIIQGTWRWSILQSGSSAGGGEHTRLPLSDVLVRLAQDLLEVLLAPPPPGNEELVRLSVQGMPTTFQAKPDPKPLEVSIHGGAVSWANGTSSYRIDNANLDYTTPGFQNFLKALISAGEIDLGVYNEHSIYFSMEMFNATIDPNPLLTGSHFVQSDKGSNLSGAQYLRMYPDRPQRALTTIPIDRKYQLPAIIEVSYLCHELQIKSPLAFISSVFVGTASMFMAFRAFVLLIATVLAKRYSEKANYCEGTLDLEEGRSRVETGHVQEAISSVEVTENDLILEMQPLHDRNVSEATLSAQSATDHLAKGDGARVYDTQENYQWSSELRALLGEET</sequence>
<keyword evidence="3" id="KW-1185">Reference proteome</keyword>
<keyword evidence="1" id="KW-1133">Transmembrane helix</keyword>
<accession>A0A067PH43</accession>
<dbReference type="HOGENOM" id="CLU_033918_0_0_1"/>
<feature type="transmembrane region" description="Helical" evidence="1">
    <location>
        <begin position="361"/>
        <end position="389"/>
    </location>
</feature>
<dbReference type="STRING" id="933084.A0A067PH43"/>
<evidence type="ECO:0000313" key="3">
    <source>
        <dbReference type="Proteomes" id="UP000027265"/>
    </source>
</evidence>
<organism evidence="2 3">
    <name type="scientific">Jaapia argillacea MUCL 33604</name>
    <dbReference type="NCBI Taxonomy" id="933084"/>
    <lineage>
        <taxon>Eukaryota</taxon>
        <taxon>Fungi</taxon>
        <taxon>Dikarya</taxon>
        <taxon>Basidiomycota</taxon>
        <taxon>Agaricomycotina</taxon>
        <taxon>Agaricomycetes</taxon>
        <taxon>Agaricomycetidae</taxon>
        <taxon>Jaapiales</taxon>
        <taxon>Jaapiaceae</taxon>
        <taxon>Jaapia</taxon>
    </lineage>
</organism>
<gene>
    <name evidence="2" type="ORF">JAAARDRAFT_38401</name>
</gene>
<dbReference type="AlphaFoldDB" id="A0A067PH43"/>
<protein>
    <submittedName>
        <fullName evidence="2">Uncharacterized protein</fullName>
    </submittedName>
</protein>
<proteinExistence type="predicted"/>
<name>A0A067PH43_9AGAM</name>
<dbReference type="EMBL" id="KL197729">
    <property type="protein sequence ID" value="KDQ54233.1"/>
    <property type="molecule type" value="Genomic_DNA"/>
</dbReference>
<dbReference type="InParanoid" id="A0A067PH43"/>
<keyword evidence="1" id="KW-0812">Transmembrane</keyword>
<dbReference type="OrthoDB" id="2564485at2759"/>
<dbReference type="Proteomes" id="UP000027265">
    <property type="component" value="Unassembled WGS sequence"/>
</dbReference>
<keyword evidence="1" id="KW-0472">Membrane</keyword>
<evidence type="ECO:0000256" key="1">
    <source>
        <dbReference type="SAM" id="Phobius"/>
    </source>
</evidence>
<feature type="transmembrane region" description="Helical" evidence="1">
    <location>
        <begin position="20"/>
        <end position="42"/>
    </location>
</feature>
<evidence type="ECO:0000313" key="2">
    <source>
        <dbReference type="EMBL" id="KDQ54233.1"/>
    </source>
</evidence>
<reference evidence="3" key="1">
    <citation type="journal article" date="2014" name="Proc. Natl. Acad. Sci. U.S.A.">
        <title>Extensive sampling of basidiomycete genomes demonstrates inadequacy of the white-rot/brown-rot paradigm for wood decay fungi.</title>
        <authorList>
            <person name="Riley R."/>
            <person name="Salamov A.A."/>
            <person name="Brown D.W."/>
            <person name="Nagy L.G."/>
            <person name="Floudas D."/>
            <person name="Held B.W."/>
            <person name="Levasseur A."/>
            <person name="Lombard V."/>
            <person name="Morin E."/>
            <person name="Otillar R."/>
            <person name="Lindquist E.A."/>
            <person name="Sun H."/>
            <person name="LaButti K.M."/>
            <person name="Schmutz J."/>
            <person name="Jabbour D."/>
            <person name="Luo H."/>
            <person name="Baker S.E."/>
            <person name="Pisabarro A.G."/>
            <person name="Walton J.D."/>
            <person name="Blanchette R.A."/>
            <person name="Henrissat B."/>
            <person name="Martin F."/>
            <person name="Cullen D."/>
            <person name="Hibbett D.S."/>
            <person name="Grigoriev I.V."/>
        </authorList>
    </citation>
    <scope>NUCLEOTIDE SEQUENCE [LARGE SCALE GENOMIC DNA]</scope>
    <source>
        <strain evidence="3">MUCL 33604</strain>
    </source>
</reference>